<organism evidence="10 11">
    <name type="scientific">Methylomarinovum tepidoasis</name>
    <dbReference type="NCBI Taxonomy" id="2840183"/>
    <lineage>
        <taxon>Bacteria</taxon>
        <taxon>Pseudomonadati</taxon>
        <taxon>Pseudomonadota</taxon>
        <taxon>Gammaproteobacteria</taxon>
        <taxon>Methylococcales</taxon>
        <taxon>Methylothermaceae</taxon>
        <taxon>Methylomarinovum</taxon>
    </lineage>
</organism>
<feature type="domain" description="Cytochrome c-type biogenesis protein H Ig-like" evidence="8">
    <location>
        <begin position="291"/>
        <end position="398"/>
    </location>
</feature>
<dbReference type="InterPro" id="IPR019734">
    <property type="entry name" value="TPR_rpt"/>
</dbReference>
<dbReference type="GO" id="GO:0030313">
    <property type="term" value="C:cell envelope"/>
    <property type="evidence" value="ECO:0007669"/>
    <property type="project" value="UniProtKB-SubCell"/>
</dbReference>
<dbReference type="GO" id="GO:0005886">
    <property type="term" value="C:plasma membrane"/>
    <property type="evidence" value="ECO:0007669"/>
    <property type="project" value="TreeGrafter"/>
</dbReference>
<evidence type="ECO:0000256" key="5">
    <source>
        <dbReference type="PROSITE-ProRule" id="PRU00339"/>
    </source>
</evidence>
<keyword evidence="2" id="KW-0677">Repeat</keyword>
<dbReference type="InterPro" id="IPR056413">
    <property type="entry name" value="TPR_CcmH_CycH"/>
</dbReference>
<keyword evidence="4 5" id="KW-0802">TPR repeat</keyword>
<keyword evidence="6" id="KW-0175">Coiled coil</keyword>
<comment type="subcellular location">
    <subcellularLocation>
        <location evidence="1">Cell envelope</location>
    </subcellularLocation>
</comment>
<gene>
    <name evidence="10" type="ORF">MIN45_P1246</name>
</gene>
<dbReference type="PROSITE" id="PS50293">
    <property type="entry name" value="TPR_REGION"/>
    <property type="match status" value="1"/>
</dbReference>
<sequence length="402" mass="44345">MIVFWLIAAALILAAYLLFWWTLRRPPRLDTRIDLQANLAAHRQRRRELEQERAEGKIDQAQYEQLLAELDRDLLDLSAKRDGGETRPPYQGIVPLFLALGLIPLAAMMLYFSLGRPDLLNPRTTPQAQKNAPPSLEEAIAKIERRLQDNPNDLEGWVLLARSYQATGRIDKALDAYRKALQLAPDDPDLEVRYAEALAQSKGGDLSGEPLAIVRKVLETRPDHPYALWLAGMAALHDGDRDSAQRYWNQLLAQMPPGSKPYRQLTTMMQKAGLQVPQSTAPQPAADGASVQVTVRLSPELAARAKPDDPVYVFAKAASGPPMPLAIVRKQVKDLPLTVTLDDSMAMMPQLKLSHFPKVIVGARVAKSGNAQGAPGDLEGQSDPVAVSGHPRIELVIDQVRS</sequence>
<feature type="transmembrane region" description="Helical" evidence="7">
    <location>
        <begin position="6"/>
        <end position="23"/>
    </location>
</feature>
<evidence type="ECO:0000256" key="7">
    <source>
        <dbReference type="SAM" id="Phobius"/>
    </source>
</evidence>
<dbReference type="EMBL" id="AP024718">
    <property type="protein sequence ID" value="BCX88876.1"/>
    <property type="molecule type" value="Genomic_DNA"/>
</dbReference>
<keyword evidence="3" id="KW-0201">Cytochrome c-type biogenesis</keyword>
<feature type="repeat" description="TPR" evidence="5">
    <location>
        <begin position="154"/>
        <end position="187"/>
    </location>
</feature>
<keyword evidence="11" id="KW-1185">Reference proteome</keyword>
<evidence type="ECO:0000256" key="3">
    <source>
        <dbReference type="ARBA" id="ARBA00022748"/>
    </source>
</evidence>
<dbReference type="InterPro" id="IPR011990">
    <property type="entry name" value="TPR-like_helical_dom_sf"/>
</dbReference>
<dbReference type="GO" id="GO:0017004">
    <property type="term" value="P:cytochrome complex assembly"/>
    <property type="evidence" value="ECO:0007669"/>
    <property type="project" value="UniProtKB-KW"/>
</dbReference>
<evidence type="ECO:0000256" key="2">
    <source>
        <dbReference type="ARBA" id="ARBA00022737"/>
    </source>
</evidence>
<reference evidence="11" key="1">
    <citation type="journal article" date="2024" name="Int. J. Syst. Evol. Microbiol.">
        <title>Methylomarinovum tepidoasis sp. nov., a moderately thermophilic methanotroph of the family Methylothermaceae isolated from a deep-sea hydrothermal field.</title>
        <authorList>
            <person name="Hirayama H."/>
            <person name="Takaki Y."/>
            <person name="Abe M."/>
            <person name="Miyazaki M."/>
            <person name="Uematsu K."/>
            <person name="Matsui Y."/>
            <person name="Takai K."/>
        </authorList>
    </citation>
    <scope>NUCLEOTIDE SEQUENCE [LARGE SCALE GENOMIC DNA]</scope>
    <source>
        <strain evidence="11">IN45</strain>
    </source>
</reference>
<dbReference type="SMART" id="SM00028">
    <property type="entry name" value="TPR"/>
    <property type="match status" value="1"/>
</dbReference>
<dbReference type="AlphaFoldDB" id="A0AAU9CDK0"/>
<dbReference type="InterPro" id="IPR056412">
    <property type="entry name" value="Ig_CycH"/>
</dbReference>
<feature type="domain" description="Cytochrome c-type biogenesis protein H TPR" evidence="9">
    <location>
        <begin position="143"/>
        <end position="260"/>
    </location>
</feature>
<dbReference type="Proteomes" id="UP001321450">
    <property type="component" value="Chromosome"/>
</dbReference>
<dbReference type="SUPFAM" id="SSF48452">
    <property type="entry name" value="TPR-like"/>
    <property type="match status" value="1"/>
</dbReference>
<evidence type="ECO:0000256" key="6">
    <source>
        <dbReference type="SAM" id="Coils"/>
    </source>
</evidence>
<feature type="coiled-coil region" evidence="6">
    <location>
        <begin position="32"/>
        <end position="80"/>
    </location>
</feature>
<dbReference type="Pfam" id="PF23892">
    <property type="entry name" value="Ig_CycH"/>
    <property type="match status" value="1"/>
</dbReference>
<dbReference type="Gene3D" id="1.25.40.10">
    <property type="entry name" value="Tetratricopeptide repeat domain"/>
    <property type="match status" value="1"/>
</dbReference>
<evidence type="ECO:0000313" key="11">
    <source>
        <dbReference type="Proteomes" id="UP001321450"/>
    </source>
</evidence>
<evidence type="ECO:0000313" key="10">
    <source>
        <dbReference type="EMBL" id="BCX88876.1"/>
    </source>
</evidence>
<dbReference type="PANTHER" id="PTHR47870">
    <property type="entry name" value="CYTOCHROME C-TYPE BIOGENESIS PROTEIN CCMH"/>
    <property type="match status" value="1"/>
</dbReference>
<dbReference type="NCBIfam" id="TIGR03142">
    <property type="entry name" value="cytochro_ccmI"/>
    <property type="match status" value="1"/>
</dbReference>
<dbReference type="PROSITE" id="PS50005">
    <property type="entry name" value="TPR"/>
    <property type="match status" value="1"/>
</dbReference>
<name>A0AAU9CDK0_9GAMM</name>
<dbReference type="RefSeq" id="WP_286291079.1">
    <property type="nucleotide sequence ID" value="NZ_AP024718.1"/>
</dbReference>
<proteinExistence type="predicted"/>
<feature type="transmembrane region" description="Helical" evidence="7">
    <location>
        <begin position="93"/>
        <end position="114"/>
    </location>
</feature>
<protein>
    <submittedName>
        <fullName evidence="10">Cytochrome c-type biogenesis protein CcmH</fullName>
    </submittedName>
</protein>
<keyword evidence="7" id="KW-0472">Membrane</keyword>
<evidence type="ECO:0000259" key="8">
    <source>
        <dbReference type="Pfam" id="PF23892"/>
    </source>
</evidence>
<accession>A0AAU9CDK0</accession>
<evidence type="ECO:0000256" key="1">
    <source>
        <dbReference type="ARBA" id="ARBA00004196"/>
    </source>
</evidence>
<evidence type="ECO:0000256" key="4">
    <source>
        <dbReference type="ARBA" id="ARBA00022803"/>
    </source>
</evidence>
<dbReference type="InterPro" id="IPR051263">
    <property type="entry name" value="C-type_cytochrome_biogenesis"/>
</dbReference>
<dbReference type="InterPro" id="IPR017560">
    <property type="entry name" value="Cyt_c_biogenesis_CcmI"/>
</dbReference>
<keyword evidence="7" id="KW-0812">Transmembrane</keyword>
<keyword evidence="7" id="KW-1133">Transmembrane helix</keyword>
<dbReference type="KEGG" id="meiy:MIN45_P1246"/>
<dbReference type="PANTHER" id="PTHR47870:SF4">
    <property type="entry name" value="CYTOCHROME C-TYPE BIOGENESIS PROTEIN CYCH"/>
    <property type="match status" value="1"/>
</dbReference>
<dbReference type="Pfam" id="PF23914">
    <property type="entry name" value="TPR_CcmH_CycH"/>
    <property type="match status" value="1"/>
</dbReference>
<evidence type="ECO:0000259" key="9">
    <source>
        <dbReference type="Pfam" id="PF23914"/>
    </source>
</evidence>